<comment type="caution">
    <text evidence="1">The sequence shown here is derived from an EMBL/GenBank/DDBJ whole genome shotgun (WGS) entry which is preliminary data.</text>
</comment>
<organism evidence="1 2">
    <name type="scientific">Scleropages formosus</name>
    <name type="common">Asian bonytongue</name>
    <name type="synonym">Osteoglossum formosum</name>
    <dbReference type="NCBI Taxonomy" id="113540"/>
    <lineage>
        <taxon>Eukaryota</taxon>
        <taxon>Metazoa</taxon>
        <taxon>Chordata</taxon>
        <taxon>Craniata</taxon>
        <taxon>Vertebrata</taxon>
        <taxon>Euteleostomi</taxon>
        <taxon>Actinopterygii</taxon>
        <taxon>Neopterygii</taxon>
        <taxon>Teleostei</taxon>
        <taxon>Osteoglossocephala</taxon>
        <taxon>Osteoglossomorpha</taxon>
        <taxon>Osteoglossiformes</taxon>
        <taxon>Osteoglossidae</taxon>
        <taxon>Scleropages</taxon>
    </lineage>
</organism>
<evidence type="ECO:0000313" key="1">
    <source>
        <dbReference type="EMBL" id="KPP76467.1"/>
    </source>
</evidence>
<accession>A0A0P7VKU4</accession>
<dbReference type="Proteomes" id="UP000034805">
    <property type="component" value="Unassembled WGS sequence"/>
</dbReference>
<gene>
    <name evidence="1" type="ORF">Z043_104188</name>
</gene>
<proteinExistence type="predicted"/>
<protein>
    <submittedName>
        <fullName evidence="1">Uncharacterized protein</fullName>
    </submittedName>
</protein>
<sequence length="203" mass="21464">MCVMVSLPSSISCPSSCSQVPLPPVLCVSPYRLLFVRACAWAHSANPTPLLPPASPSCPWLPQTPPTHLPTLCGTQHPSLTAIPHSADPHCPSAGGNAGHVMPPGENRDNHRAALPSPLGIVELLQQQGISASADPRLLLDSRWARPPSRKGKSVFSLNLVEKLQSLGLDKVAERGLIECEGRRSSECPADDCTAPPTVEALT</sequence>
<evidence type="ECO:0000313" key="2">
    <source>
        <dbReference type="Proteomes" id="UP000034805"/>
    </source>
</evidence>
<dbReference type="AlphaFoldDB" id="A0A0P7VKU4"/>
<name>A0A0P7VKU4_SCLFO</name>
<reference evidence="1 2" key="1">
    <citation type="submission" date="2015-08" db="EMBL/GenBank/DDBJ databases">
        <title>The genome of the Asian arowana (Scleropages formosus).</title>
        <authorList>
            <person name="Tan M.H."/>
            <person name="Gan H.M."/>
            <person name="Croft L.J."/>
            <person name="Austin C.M."/>
        </authorList>
    </citation>
    <scope>NUCLEOTIDE SEQUENCE [LARGE SCALE GENOMIC DNA]</scope>
    <source>
        <strain evidence="1">Aro1</strain>
    </source>
</reference>
<dbReference type="EMBL" id="JARO02001110">
    <property type="protein sequence ID" value="KPP76467.1"/>
    <property type="molecule type" value="Genomic_DNA"/>
</dbReference>